<sequence length="67" mass="7768">NNRFPFIEGVFSGMDMQPFIHDKVIEVSEGHRLHRFHVFLKNHCHLPTMDIGGKSWHGDIVVMRIGV</sequence>
<evidence type="ECO:0000313" key="1">
    <source>
        <dbReference type="EMBL" id="KAK0438892.1"/>
    </source>
</evidence>
<name>A0AA39J9Y4_ARMTA</name>
<comment type="caution">
    <text evidence="1">The sequence shown here is derived from an EMBL/GenBank/DDBJ whole genome shotgun (WGS) entry which is preliminary data.</text>
</comment>
<proteinExistence type="predicted"/>
<accession>A0AA39J9Y4</accession>
<dbReference type="GeneID" id="85350325"/>
<dbReference type="EMBL" id="JAUEPS010000092">
    <property type="protein sequence ID" value="KAK0438892.1"/>
    <property type="molecule type" value="Genomic_DNA"/>
</dbReference>
<reference evidence="1" key="1">
    <citation type="submission" date="2023-06" db="EMBL/GenBank/DDBJ databases">
        <authorList>
            <consortium name="Lawrence Berkeley National Laboratory"/>
            <person name="Ahrendt S."/>
            <person name="Sahu N."/>
            <person name="Indic B."/>
            <person name="Wong-Bajracharya J."/>
            <person name="Merenyi Z."/>
            <person name="Ke H.-M."/>
            <person name="Monk M."/>
            <person name="Kocsube S."/>
            <person name="Drula E."/>
            <person name="Lipzen A."/>
            <person name="Balint B."/>
            <person name="Henrissat B."/>
            <person name="Andreopoulos B."/>
            <person name="Martin F.M."/>
            <person name="Harder C.B."/>
            <person name="Rigling D."/>
            <person name="Ford K.L."/>
            <person name="Foster G.D."/>
            <person name="Pangilinan J."/>
            <person name="Papanicolaou A."/>
            <person name="Barry K."/>
            <person name="LaButti K."/>
            <person name="Viragh M."/>
            <person name="Koriabine M."/>
            <person name="Yan M."/>
            <person name="Riley R."/>
            <person name="Champramary S."/>
            <person name="Plett K.L."/>
            <person name="Tsai I.J."/>
            <person name="Slot J."/>
            <person name="Sipos G."/>
            <person name="Plett J."/>
            <person name="Nagy L.G."/>
            <person name="Grigoriev I.V."/>
        </authorList>
    </citation>
    <scope>NUCLEOTIDE SEQUENCE</scope>
    <source>
        <strain evidence="1">CCBAS 213</strain>
    </source>
</reference>
<dbReference type="Proteomes" id="UP001175211">
    <property type="component" value="Unassembled WGS sequence"/>
</dbReference>
<keyword evidence="2" id="KW-1185">Reference proteome</keyword>
<organism evidence="1 2">
    <name type="scientific">Armillaria tabescens</name>
    <name type="common">Ringless honey mushroom</name>
    <name type="synonym">Agaricus tabescens</name>
    <dbReference type="NCBI Taxonomy" id="1929756"/>
    <lineage>
        <taxon>Eukaryota</taxon>
        <taxon>Fungi</taxon>
        <taxon>Dikarya</taxon>
        <taxon>Basidiomycota</taxon>
        <taxon>Agaricomycotina</taxon>
        <taxon>Agaricomycetes</taxon>
        <taxon>Agaricomycetidae</taxon>
        <taxon>Agaricales</taxon>
        <taxon>Marasmiineae</taxon>
        <taxon>Physalacriaceae</taxon>
        <taxon>Desarmillaria</taxon>
    </lineage>
</organism>
<gene>
    <name evidence="1" type="ORF">EV420DRAFT_1256501</name>
</gene>
<feature type="non-terminal residue" evidence="1">
    <location>
        <position position="1"/>
    </location>
</feature>
<feature type="non-terminal residue" evidence="1">
    <location>
        <position position="67"/>
    </location>
</feature>
<dbReference type="AlphaFoldDB" id="A0AA39J9Y4"/>
<evidence type="ECO:0000313" key="2">
    <source>
        <dbReference type="Proteomes" id="UP001175211"/>
    </source>
</evidence>
<dbReference type="RefSeq" id="XP_060323086.1">
    <property type="nucleotide sequence ID" value="XM_060466777.1"/>
</dbReference>
<protein>
    <submittedName>
        <fullName evidence="1">Uncharacterized protein</fullName>
    </submittedName>
</protein>